<evidence type="ECO:0000256" key="1">
    <source>
        <dbReference type="ARBA" id="ARBA00004141"/>
    </source>
</evidence>
<proteinExistence type="inferred from homology"/>
<keyword evidence="7" id="KW-1185">Reference proteome</keyword>
<protein>
    <recommendedName>
        <fullName evidence="5">Sec-independent protein translocase protein TatC</fullName>
    </recommendedName>
</protein>
<name>A0ABN0X8M9_9ALTE</name>
<keyword evidence="2 5" id="KW-0812">Transmembrane</keyword>
<dbReference type="RefSeq" id="WP_343844997.1">
    <property type="nucleotide sequence ID" value="NZ_BAAAEI010000012.1"/>
</dbReference>
<keyword evidence="5" id="KW-0811">Translocation</keyword>
<dbReference type="HAMAP" id="MF_00902">
    <property type="entry name" value="TatC"/>
    <property type="match status" value="1"/>
</dbReference>
<keyword evidence="5" id="KW-0653">Protein transport</keyword>
<gene>
    <name evidence="5" type="primary">tatC</name>
    <name evidence="6" type="ORF">GCM10009092_22760</name>
</gene>
<comment type="function">
    <text evidence="5">Part of the twin-arginine translocation (Tat) system that transports large folded proteins containing a characteristic twin-arginine motif in their signal peptide across membranes. Together with TatB, TatC is part of a receptor directly interacting with Tat signal peptides.</text>
</comment>
<evidence type="ECO:0000313" key="7">
    <source>
        <dbReference type="Proteomes" id="UP001501757"/>
    </source>
</evidence>
<evidence type="ECO:0000256" key="5">
    <source>
        <dbReference type="HAMAP-Rule" id="MF_00902"/>
    </source>
</evidence>
<dbReference type="EMBL" id="BAAAEI010000012">
    <property type="protein sequence ID" value="GAA0358005.1"/>
    <property type="molecule type" value="Genomic_DNA"/>
</dbReference>
<dbReference type="PANTHER" id="PTHR30371:SF0">
    <property type="entry name" value="SEC-INDEPENDENT PROTEIN TRANSLOCASE PROTEIN TATC, CHLOROPLASTIC-RELATED"/>
    <property type="match status" value="1"/>
</dbReference>
<dbReference type="InterPro" id="IPR002033">
    <property type="entry name" value="TatC"/>
</dbReference>
<dbReference type="Pfam" id="PF00902">
    <property type="entry name" value="TatC"/>
    <property type="match status" value="1"/>
</dbReference>
<keyword evidence="5" id="KW-1003">Cell membrane</keyword>
<evidence type="ECO:0000256" key="4">
    <source>
        <dbReference type="ARBA" id="ARBA00023136"/>
    </source>
</evidence>
<feature type="transmembrane region" description="Helical" evidence="5">
    <location>
        <begin position="204"/>
        <end position="223"/>
    </location>
</feature>
<evidence type="ECO:0000313" key="6">
    <source>
        <dbReference type="EMBL" id="GAA0358005.1"/>
    </source>
</evidence>
<feature type="transmembrane region" description="Helical" evidence="5">
    <location>
        <begin position="114"/>
        <end position="137"/>
    </location>
</feature>
<feature type="transmembrane region" description="Helical" evidence="5">
    <location>
        <begin position="25"/>
        <end position="43"/>
    </location>
</feature>
<sequence length="263" mass="29525">MSHQNPLDLSKAPLLSHLLELRTRLLYCLGFFALAFALSYVFAQDIYHFLQRPLLVIFGPDSGRRMIYTGLHEAFFTYLKLAFFSALFFTLPLMLIQLWRFLAPGLYQHEKKSLSILFAMTPVLFVGGAALAFYIVMPLAWDFFISFETPGGGDAISVELEAKVSEYLGLVIKLILAFGLCFELPILLLVLAKAGIASAEGLKRYRRHAVVAIFLLAALLTPPDLISQIALGLPVLLLYELSIWLIHWTEADASSRQRRQASI</sequence>
<dbReference type="Proteomes" id="UP001501757">
    <property type="component" value="Unassembled WGS sequence"/>
</dbReference>
<evidence type="ECO:0000256" key="3">
    <source>
        <dbReference type="ARBA" id="ARBA00022989"/>
    </source>
</evidence>
<feature type="transmembrane region" description="Helical" evidence="5">
    <location>
        <begin position="229"/>
        <end position="249"/>
    </location>
</feature>
<organism evidence="6 7">
    <name type="scientific">Bowmanella denitrificans</name>
    <dbReference type="NCBI Taxonomy" id="366582"/>
    <lineage>
        <taxon>Bacteria</taxon>
        <taxon>Pseudomonadati</taxon>
        <taxon>Pseudomonadota</taxon>
        <taxon>Gammaproteobacteria</taxon>
        <taxon>Alteromonadales</taxon>
        <taxon>Alteromonadaceae</taxon>
        <taxon>Bowmanella</taxon>
    </lineage>
</organism>
<comment type="similarity">
    <text evidence="5">Belongs to the TatC family.</text>
</comment>
<keyword evidence="5" id="KW-0813">Transport</keyword>
<dbReference type="PROSITE" id="PS01218">
    <property type="entry name" value="TATC"/>
    <property type="match status" value="1"/>
</dbReference>
<dbReference type="InterPro" id="IPR019820">
    <property type="entry name" value="Sec-indep_translocase_CS"/>
</dbReference>
<comment type="caution">
    <text evidence="6">The sequence shown here is derived from an EMBL/GenBank/DDBJ whole genome shotgun (WGS) entry which is preliminary data.</text>
</comment>
<evidence type="ECO:0000256" key="2">
    <source>
        <dbReference type="ARBA" id="ARBA00022692"/>
    </source>
</evidence>
<dbReference type="NCBIfam" id="TIGR00945">
    <property type="entry name" value="tatC"/>
    <property type="match status" value="1"/>
</dbReference>
<dbReference type="PANTHER" id="PTHR30371">
    <property type="entry name" value="SEC-INDEPENDENT PROTEIN TRANSLOCASE PROTEIN TATC"/>
    <property type="match status" value="1"/>
</dbReference>
<comment type="subcellular location">
    <subcellularLocation>
        <location evidence="5">Cell membrane</location>
        <topology evidence="5">Multi-pass membrane protein</topology>
    </subcellularLocation>
    <subcellularLocation>
        <location evidence="1">Membrane</location>
        <topology evidence="1">Multi-pass membrane protein</topology>
    </subcellularLocation>
</comment>
<feature type="transmembrane region" description="Helical" evidence="5">
    <location>
        <begin position="81"/>
        <end position="102"/>
    </location>
</feature>
<comment type="subunit">
    <text evidence="5">The Tat system comprises two distinct complexes: a TatABC complex, containing multiple copies of TatA, TatB and TatC subunits, and a separate TatA complex, containing only TatA subunits. Substrates initially bind to the TatABC complex, which probably triggers association of the separate TatA complex to form the active translocon.</text>
</comment>
<keyword evidence="4 5" id="KW-0472">Membrane</keyword>
<accession>A0ABN0X8M9</accession>
<feature type="transmembrane region" description="Helical" evidence="5">
    <location>
        <begin position="167"/>
        <end position="192"/>
    </location>
</feature>
<dbReference type="PRINTS" id="PR01840">
    <property type="entry name" value="TATCFAMILY"/>
</dbReference>
<reference evidence="6 7" key="1">
    <citation type="journal article" date="2019" name="Int. J. Syst. Evol. Microbiol.">
        <title>The Global Catalogue of Microorganisms (GCM) 10K type strain sequencing project: providing services to taxonomists for standard genome sequencing and annotation.</title>
        <authorList>
            <consortium name="The Broad Institute Genomics Platform"/>
            <consortium name="The Broad Institute Genome Sequencing Center for Infectious Disease"/>
            <person name="Wu L."/>
            <person name="Ma J."/>
        </authorList>
    </citation>
    <scope>NUCLEOTIDE SEQUENCE [LARGE SCALE GENOMIC DNA]</scope>
    <source>
        <strain evidence="6 7">JCM 13378</strain>
    </source>
</reference>
<keyword evidence="3 5" id="KW-1133">Transmembrane helix</keyword>